<dbReference type="AlphaFoldDB" id="A0AAV1HUN5"/>
<proteinExistence type="predicted"/>
<dbReference type="EMBL" id="CAUYUE010000001">
    <property type="protein sequence ID" value="CAK0735318.1"/>
    <property type="molecule type" value="Genomic_DNA"/>
</dbReference>
<keyword evidence="3" id="KW-1185">Reference proteome</keyword>
<dbReference type="Proteomes" id="UP001314263">
    <property type="component" value="Unassembled WGS sequence"/>
</dbReference>
<reference evidence="2 3" key="1">
    <citation type="submission" date="2023-10" db="EMBL/GenBank/DDBJ databases">
        <authorList>
            <person name="Maclean D."/>
            <person name="Macfadyen A."/>
        </authorList>
    </citation>
    <scope>NUCLEOTIDE SEQUENCE [LARGE SCALE GENOMIC DNA]</scope>
</reference>
<dbReference type="PANTHER" id="PTHR23354">
    <property type="entry name" value="NUCLEOLAR PROTEIN 7/ESTROGEN RECEPTOR COACTIVATOR-RELATED"/>
    <property type="match status" value="1"/>
</dbReference>
<accession>A0AAV1HUN5</accession>
<protein>
    <recommendedName>
        <fullName evidence="1">TLDc domain-containing protein</fullName>
    </recommendedName>
</protein>
<evidence type="ECO:0000313" key="3">
    <source>
        <dbReference type="Proteomes" id="UP001314263"/>
    </source>
</evidence>
<dbReference type="Pfam" id="PF07534">
    <property type="entry name" value="TLD"/>
    <property type="match status" value="1"/>
</dbReference>
<evidence type="ECO:0000313" key="2">
    <source>
        <dbReference type="EMBL" id="CAK0735318.1"/>
    </source>
</evidence>
<dbReference type="PANTHER" id="PTHR23354:SF95">
    <property type="entry name" value="CALCIUM-BINDING EF-HAND FAMILY PROTEIN-RELATED"/>
    <property type="match status" value="1"/>
</dbReference>
<sequence>MSFSECTSLVRSWVDYVLLPFTKRERGSADYLTAERKLSKNELDRLKQALSSAVKGAQDACANSTQLMEILHVEGLHENAAQRLHKTMKGDAAGVTFENLVIFMASVVKGPSEMAAHLTYELLVAAKSPEAQGEVLEQNVHALIAWVTGSEPGRDLSKALAQGAMRSTEGSGFRGPAEFMQWCKGFPAISAAVVSLLDLQGRPAPSASAKVWELLFNGQVNGASFNTFMGKAAEKGPAMVLVRDKKGHLFGGYAAEGWSKHGQFYGSALSFIFSLAPAVARFRASGANDNMLWCGQGFSQLPNGIGWGGKAGYFGLRRLQASWPI</sequence>
<dbReference type="SMART" id="SM00584">
    <property type="entry name" value="TLDc"/>
    <property type="match status" value="1"/>
</dbReference>
<organism evidence="2 3">
    <name type="scientific">Coccomyxa viridis</name>
    <dbReference type="NCBI Taxonomy" id="1274662"/>
    <lineage>
        <taxon>Eukaryota</taxon>
        <taxon>Viridiplantae</taxon>
        <taxon>Chlorophyta</taxon>
        <taxon>core chlorophytes</taxon>
        <taxon>Trebouxiophyceae</taxon>
        <taxon>Trebouxiophyceae incertae sedis</taxon>
        <taxon>Coccomyxaceae</taxon>
        <taxon>Coccomyxa</taxon>
    </lineage>
</organism>
<comment type="caution">
    <text evidence="2">The sequence shown here is derived from an EMBL/GenBank/DDBJ whole genome shotgun (WGS) entry which is preliminary data.</text>
</comment>
<evidence type="ECO:0000259" key="1">
    <source>
        <dbReference type="PROSITE" id="PS51886"/>
    </source>
</evidence>
<name>A0AAV1HUN5_9CHLO</name>
<dbReference type="PROSITE" id="PS51886">
    <property type="entry name" value="TLDC"/>
    <property type="match status" value="1"/>
</dbReference>
<gene>
    <name evidence="2" type="ORF">CVIRNUC_000561</name>
</gene>
<feature type="domain" description="TLDc" evidence="1">
    <location>
        <begin position="187"/>
        <end position="325"/>
    </location>
</feature>
<dbReference type="InterPro" id="IPR006571">
    <property type="entry name" value="TLDc_dom"/>
</dbReference>